<protein>
    <recommendedName>
        <fullName evidence="3">Tetratricopeptide repeat protein</fullName>
    </recommendedName>
</protein>
<dbReference type="Proteomes" id="UP000282818">
    <property type="component" value="Unassembled WGS sequence"/>
</dbReference>
<sequence length="402" mass="44864">MWRFGVVVLLLASTLSHGQEKLSQHDYKQLKKAFDLIEASQTQAAKQQLLSASDKVTSPYAKALVWQNLGQLELRAERHRTALKYLQKAHVLEALPATQQSNLLKTIAQLHCMAEQWSACSTKLSRWIKRAGKQVRGDDHLLLAQAYSQQEKWRSVLPSIRAAIATRKVAPRSWYQLETGAQIRLKRWAAAAKAQQRLVRIYPKRSADWRQLTALQLQAGQSKAALATQRMGFERGLLTQGKDYRQLAQMLLSQGAPYKAGEVLERGLKRGSLKGTARELTLLSQSWQLAKEKHKAIAALAQLQKVTPSAKNLARIAQLQIDLEQWRSAQRTLSAALKSAKGDDRASLQLLLGITQVKLEQFVLARNALKAAADYPSVSGSAKSWLRYLEQVAPNEQLAVAG</sequence>
<evidence type="ECO:0008006" key="3">
    <source>
        <dbReference type="Google" id="ProtNLM"/>
    </source>
</evidence>
<dbReference type="EMBL" id="SACQ01000002">
    <property type="protein sequence ID" value="RVU31338.1"/>
    <property type="molecule type" value="Genomic_DNA"/>
</dbReference>
<keyword evidence="2" id="KW-1185">Reference proteome</keyword>
<name>A0A437Q9U7_9GAMM</name>
<dbReference type="InterPro" id="IPR011990">
    <property type="entry name" value="TPR-like_helical_dom_sf"/>
</dbReference>
<reference evidence="1 2" key="1">
    <citation type="submission" date="2019-01" db="EMBL/GenBank/DDBJ databases">
        <authorList>
            <person name="Chen W.-M."/>
        </authorList>
    </citation>
    <scope>NUCLEOTIDE SEQUENCE [LARGE SCALE GENOMIC DNA]</scope>
    <source>
        <strain evidence="1 2">HPM-16</strain>
    </source>
</reference>
<dbReference type="Gene3D" id="1.25.40.10">
    <property type="entry name" value="Tetratricopeptide repeat domain"/>
    <property type="match status" value="2"/>
</dbReference>
<organism evidence="1 2">
    <name type="scientific">Neptunomonas marina</name>
    <dbReference type="NCBI Taxonomy" id="1815562"/>
    <lineage>
        <taxon>Bacteria</taxon>
        <taxon>Pseudomonadati</taxon>
        <taxon>Pseudomonadota</taxon>
        <taxon>Gammaproteobacteria</taxon>
        <taxon>Oceanospirillales</taxon>
        <taxon>Oceanospirillaceae</taxon>
        <taxon>Neptunomonas</taxon>
    </lineage>
</organism>
<comment type="caution">
    <text evidence="1">The sequence shown here is derived from an EMBL/GenBank/DDBJ whole genome shotgun (WGS) entry which is preliminary data.</text>
</comment>
<accession>A0A437Q9U7</accession>
<proteinExistence type="predicted"/>
<dbReference type="SUPFAM" id="SSF48452">
    <property type="entry name" value="TPR-like"/>
    <property type="match status" value="2"/>
</dbReference>
<gene>
    <name evidence="1" type="ORF">EOE65_04955</name>
</gene>
<dbReference type="RefSeq" id="WP_127693196.1">
    <property type="nucleotide sequence ID" value="NZ_SACQ01000002.1"/>
</dbReference>
<dbReference type="AlphaFoldDB" id="A0A437Q9U7"/>
<evidence type="ECO:0000313" key="2">
    <source>
        <dbReference type="Proteomes" id="UP000282818"/>
    </source>
</evidence>
<evidence type="ECO:0000313" key="1">
    <source>
        <dbReference type="EMBL" id="RVU31338.1"/>
    </source>
</evidence>